<protein>
    <submittedName>
        <fullName evidence="2">CSC1-like protein ERD4</fullName>
    </submittedName>
</protein>
<dbReference type="AlphaFoldDB" id="A0A1D6GUN5"/>
<dbReference type="InterPro" id="IPR045122">
    <property type="entry name" value="Csc1-like"/>
</dbReference>
<dbReference type="GO" id="GO:0005227">
    <property type="term" value="F:calcium-activated cation channel activity"/>
    <property type="evidence" value="ECO:0007669"/>
    <property type="project" value="InterPro"/>
</dbReference>
<dbReference type="ExpressionAtlas" id="A0A1D6GUN5">
    <property type="expression patterns" value="baseline and differential"/>
</dbReference>
<reference evidence="2" key="1">
    <citation type="submission" date="2015-12" db="EMBL/GenBank/DDBJ databases">
        <title>Update maize B73 reference genome by single molecule sequencing technologies.</title>
        <authorList>
            <consortium name="Maize Genome Sequencing Project"/>
            <person name="Ware D."/>
        </authorList>
    </citation>
    <scope>NUCLEOTIDE SEQUENCE</scope>
    <source>
        <tissue evidence="2">Seedling</tissue>
    </source>
</reference>
<dbReference type="Pfam" id="PF14703">
    <property type="entry name" value="PHM7_cyt"/>
    <property type="match status" value="1"/>
</dbReference>
<dbReference type="InterPro" id="IPR027815">
    <property type="entry name" value="CSC1/OSCA1-like_cyt"/>
</dbReference>
<accession>A0A1D6GUN5</accession>
<proteinExistence type="predicted"/>
<evidence type="ECO:0000313" key="2">
    <source>
        <dbReference type="EMBL" id="AQK66683.1"/>
    </source>
</evidence>
<dbReference type="InParanoid" id="A0A1D6GUN5"/>
<dbReference type="PANTHER" id="PTHR13018">
    <property type="entry name" value="PROBABLE MEMBRANE PROTEIN DUF221-RELATED"/>
    <property type="match status" value="1"/>
</dbReference>
<evidence type="ECO:0000259" key="1">
    <source>
        <dbReference type="Pfam" id="PF14703"/>
    </source>
</evidence>
<gene>
    <name evidence="2" type="ORF">ZEAMMB73_Zm00001d014639</name>
</gene>
<dbReference type="STRING" id="4577.A0A1D6GUN5"/>
<dbReference type="PANTHER" id="PTHR13018:SF100">
    <property type="entry name" value="CSC1-LIKE PROTEIN ERD4"/>
    <property type="match status" value="1"/>
</dbReference>
<dbReference type="EMBL" id="CM000781">
    <property type="protein sequence ID" value="AQK66683.1"/>
    <property type="molecule type" value="Genomic_DNA"/>
</dbReference>
<sequence>MVERSKSYRSLVRVCFTFLKTNECHFGYCPNTFYRSMVVTDHTKADKIYQEIEGHKQKIARAEVVYANSKTESNTEGTRPTHRTGFLGLIGTKVDTIEYCSEQIKELLPKLEAEQKTTLHEKQQRAAIVIFNSRSAVAFASQTLHAQVYDKWTVMEAPEPRQIIWSNLPMKLYDRQIRQSVVYGIVFLIVVFYMVSLTAIFAVTTLENLEKLPFLKPVVEQPAIKTVLEAYLPQIAPIICHMILLLFLF</sequence>
<organism evidence="2">
    <name type="scientific">Zea mays</name>
    <name type="common">Maize</name>
    <dbReference type="NCBI Taxonomy" id="4577"/>
    <lineage>
        <taxon>Eukaryota</taxon>
        <taxon>Viridiplantae</taxon>
        <taxon>Streptophyta</taxon>
        <taxon>Embryophyta</taxon>
        <taxon>Tracheophyta</taxon>
        <taxon>Spermatophyta</taxon>
        <taxon>Magnoliopsida</taxon>
        <taxon>Liliopsida</taxon>
        <taxon>Poales</taxon>
        <taxon>Poaceae</taxon>
        <taxon>PACMAD clade</taxon>
        <taxon>Panicoideae</taxon>
        <taxon>Andropogonodae</taxon>
        <taxon>Andropogoneae</taxon>
        <taxon>Tripsacinae</taxon>
        <taxon>Zea</taxon>
    </lineage>
</organism>
<dbReference type="SMR" id="A0A1D6GUN5"/>
<name>A0A1D6GUN5_MAIZE</name>
<feature type="domain" description="CSC1/OSCA1-like cytosolic" evidence="1">
    <location>
        <begin position="28"/>
        <end position="167"/>
    </location>
</feature>